<keyword evidence="9 11" id="KW-0472">Membrane</keyword>
<dbReference type="SUPFAM" id="SSF56935">
    <property type="entry name" value="Porins"/>
    <property type="match status" value="1"/>
</dbReference>
<keyword evidence="6" id="KW-0408">Iron</keyword>
<keyword evidence="15" id="KW-0675">Receptor</keyword>
<evidence type="ECO:0000256" key="8">
    <source>
        <dbReference type="ARBA" id="ARBA00023077"/>
    </source>
</evidence>
<reference evidence="15 16" key="1">
    <citation type="submission" date="2018-05" db="EMBL/GenBank/DDBJ databases">
        <title>Complete Genome Sequence of the Nonylphenol-Degrading Bacterium Sphingobium amiense DSM 16289T.</title>
        <authorList>
            <person name="Ootsuka M."/>
            <person name="Nishizawa T."/>
            <person name="Ohta H."/>
        </authorList>
    </citation>
    <scope>NUCLEOTIDE SEQUENCE [LARGE SCALE GENOMIC DNA]</scope>
    <source>
        <strain evidence="15 16">DSM 16289</strain>
    </source>
</reference>
<comment type="similarity">
    <text evidence="11 12">Belongs to the TonB-dependent receptor family.</text>
</comment>
<evidence type="ECO:0000256" key="12">
    <source>
        <dbReference type="RuleBase" id="RU003357"/>
    </source>
</evidence>
<dbReference type="EMBL" id="AP018664">
    <property type="protein sequence ID" value="BBD99139.1"/>
    <property type="molecule type" value="Genomic_DNA"/>
</dbReference>
<protein>
    <submittedName>
        <fullName evidence="15">TonB-dependent receptor</fullName>
    </submittedName>
</protein>
<keyword evidence="16" id="KW-1185">Reference proteome</keyword>
<evidence type="ECO:0000259" key="13">
    <source>
        <dbReference type="Pfam" id="PF00593"/>
    </source>
</evidence>
<dbReference type="AlphaFoldDB" id="A0A494WF15"/>
<dbReference type="GO" id="GO:0009279">
    <property type="term" value="C:cell outer membrane"/>
    <property type="evidence" value="ECO:0007669"/>
    <property type="project" value="UniProtKB-SubCell"/>
</dbReference>
<dbReference type="CDD" id="cd01347">
    <property type="entry name" value="ligand_gated_channel"/>
    <property type="match status" value="1"/>
</dbReference>
<feature type="domain" description="TonB-dependent receptor plug" evidence="14">
    <location>
        <begin position="79"/>
        <end position="198"/>
    </location>
</feature>
<feature type="domain" description="TonB-dependent receptor-like beta-barrel" evidence="13">
    <location>
        <begin position="305"/>
        <end position="733"/>
    </location>
</feature>
<name>A0A494WF15_9SPHN</name>
<keyword evidence="7" id="KW-0406">Ion transport</keyword>
<dbReference type="InterPro" id="IPR000531">
    <property type="entry name" value="Beta-barrel_TonB"/>
</dbReference>
<organism evidence="15 16">
    <name type="scientific">Sphingobium amiense</name>
    <dbReference type="NCBI Taxonomy" id="135719"/>
    <lineage>
        <taxon>Bacteria</taxon>
        <taxon>Pseudomonadati</taxon>
        <taxon>Pseudomonadota</taxon>
        <taxon>Alphaproteobacteria</taxon>
        <taxon>Sphingomonadales</taxon>
        <taxon>Sphingomonadaceae</taxon>
        <taxon>Sphingobium</taxon>
    </lineage>
</organism>
<keyword evidence="8 12" id="KW-0798">TonB box</keyword>
<sequence>MEQDKKRGYIGFCDTSVVPGEARARRFRGRSAKSLFLIAAQASSALLMAGAAHAQTAAASRANDDPEIVVTAQKRSEKLTEVPLAMSVIQAADLAKRGAASLADIAAYMPGVAISNGGAPGQNGVVIRGLATSYNNSFNAPLVVTYIDDQPTGASAGGFGGARGGAYTLDLMPYDIEKVEVLRGPQGTLYGANAMGGILKYSLKRPDLTNIEAQAGGEIAHVASASGLDWGVRGAINLPVVTDKLGLRVSIYNRETAGYIDNIGIGRKNSNSTQTIGGRVAALFVPTERLSIEASALFQRITSDDSTAVTLVGQTGVPAYGRYVRSTKFPETYRQRAQNYALKIDWDLDFATLTSSTSYASMKYNQQIDLSGIPYVPSAPTALIPYIFNNSVKKFTQETRLASPNNETFTWMVGSFFTREKPHEYNDFRAYSAYDVPLPAPNNILLLGTTPGSRNTYTEWGAFANGTFRFSEKFDIGAGLRYGENRSRGCDEGFTGIYGNGGTYACQTRPWDGVTTWMVNARYHFQPDAMIYGRIATGYRPGGGCDTCGNPLLGVPPTYDPDRLTNYELGVKGLFLDRRLQFELSAFYIDWTDIQLRVTNSQGFSYPGNGDTAVSKGVELNSSYSFRNGLKLGGFVTYTDAKLTAPAPGVGGKDGDQLPGSARWAAAAMADYAHEIGNGLNGVAGIAYRYKDKVNSQLAGTGQPFPMGAQNIVDIYGGVELNGTSVRLYAKNLFNDRSYTGLTFLTDRTRPLFIPVQPFTVGLQIDHSF</sequence>
<evidence type="ECO:0000256" key="5">
    <source>
        <dbReference type="ARBA" id="ARBA00022692"/>
    </source>
</evidence>
<keyword evidence="4" id="KW-0410">Iron transport</keyword>
<evidence type="ECO:0000256" key="6">
    <source>
        <dbReference type="ARBA" id="ARBA00023004"/>
    </source>
</evidence>
<evidence type="ECO:0000256" key="7">
    <source>
        <dbReference type="ARBA" id="ARBA00023065"/>
    </source>
</evidence>
<keyword evidence="5 11" id="KW-0812">Transmembrane</keyword>
<proteinExistence type="inferred from homology"/>
<keyword evidence="10 11" id="KW-0998">Cell outer membrane</keyword>
<keyword evidence="3 11" id="KW-1134">Transmembrane beta strand</keyword>
<evidence type="ECO:0000259" key="14">
    <source>
        <dbReference type="Pfam" id="PF07715"/>
    </source>
</evidence>
<evidence type="ECO:0000256" key="3">
    <source>
        <dbReference type="ARBA" id="ARBA00022452"/>
    </source>
</evidence>
<evidence type="ECO:0000256" key="9">
    <source>
        <dbReference type="ARBA" id="ARBA00023136"/>
    </source>
</evidence>
<dbReference type="PROSITE" id="PS52016">
    <property type="entry name" value="TONB_DEPENDENT_REC_3"/>
    <property type="match status" value="1"/>
</dbReference>
<dbReference type="Pfam" id="PF07715">
    <property type="entry name" value="Plug"/>
    <property type="match status" value="1"/>
</dbReference>
<dbReference type="Gene3D" id="2.40.170.20">
    <property type="entry name" value="TonB-dependent receptor, beta-barrel domain"/>
    <property type="match status" value="1"/>
</dbReference>
<comment type="subcellular location">
    <subcellularLocation>
        <location evidence="1 11">Cell outer membrane</location>
        <topology evidence="1 11">Multi-pass membrane protein</topology>
    </subcellularLocation>
</comment>
<evidence type="ECO:0000256" key="10">
    <source>
        <dbReference type="ARBA" id="ARBA00023237"/>
    </source>
</evidence>
<evidence type="ECO:0000256" key="2">
    <source>
        <dbReference type="ARBA" id="ARBA00022448"/>
    </source>
</evidence>
<gene>
    <name evidence="15" type="ORF">SAMIE_1026400</name>
</gene>
<dbReference type="PANTHER" id="PTHR32552">
    <property type="entry name" value="FERRICHROME IRON RECEPTOR-RELATED"/>
    <property type="match status" value="1"/>
</dbReference>
<dbReference type="InterPro" id="IPR012910">
    <property type="entry name" value="Plug_dom"/>
</dbReference>
<dbReference type="PANTHER" id="PTHR32552:SF81">
    <property type="entry name" value="TONB-DEPENDENT OUTER MEMBRANE RECEPTOR"/>
    <property type="match status" value="1"/>
</dbReference>
<evidence type="ECO:0000256" key="1">
    <source>
        <dbReference type="ARBA" id="ARBA00004571"/>
    </source>
</evidence>
<dbReference type="KEGG" id="sami:SAMIE_1026400"/>
<evidence type="ECO:0000256" key="4">
    <source>
        <dbReference type="ARBA" id="ARBA00022496"/>
    </source>
</evidence>
<dbReference type="InterPro" id="IPR036942">
    <property type="entry name" value="Beta-barrel_TonB_sf"/>
</dbReference>
<dbReference type="RefSeq" id="WP_066702323.1">
    <property type="nucleotide sequence ID" value="NZ_AP018664.1"/>
</dbReference>
<accession>A0A494WF15</accession>
<evidence type="ECO:0000256" key="11">
    <source>
        <dbReference type="PROSITE-ProRule" id="PRU01360"/>
    </source>
</evidence>
<evidence type="ECO:0000313" key="15">
    <source>
        <dbReference type="EMBL" id="BBD99139.1"/>
    </source>
</evidence>
<evidence type="ECO:0000313" key="16">
    <source>
        <dbReference type="Proteomes" id="UP000279959"/>
    </source>
</evidence>
<keyword evidence="2 11" id="KW-0813">Transport</keyword>
<dbReference type="Pfam" id="PF00593">
    <property type="entry name" value="TonB_dep_Rec_b-barrel"/>
    <property type="match status" value="1"/>
</dbReference>
<dbReference type="InterPro" id="IPR039426">
    <property type="entry name" value="TonB-dep_rcpt-like"/>
</dbReference>
<dbReference type="GO" id="GO:0006826">
    <property type="term" value="P:iron ion transport"/>
    <property type="evidence" value="ECO:0007669"/>
    <property type="project" value="UniProtKB-KW"/>
</dbReference>
<dbReference type="Proteomes" id="UP000279959">
    <property type="component" value="Chromosome"/>
</dbReference>